<dbReference type="Proteomes" id="UP000296049">
    <property type="component" value="Unassembled WGS sequence"/>
</dbReference>
<gene>
    <name evidence="1" type="ORF">Anapl_02121</name>
</gene>
<reference evidence="2" key="1">
    <citation type="journal article" date="2013" name="Nat. Genet.">
        <title>The duck genome and transcriptome provide insight into an avian influenza virus reservoir species.</title>
        <authorList>
            <person name="Huang Y."/>
            <person name="Li Y."/>
            <person name="Burt D.W."/>
            <person name="Chen H."/>
            <person name="Zhang Y."/>
            <person name="Qian W."/>
            <person name="Kim H."/>
            <person name="Gan S."/>
            <person name="Zhao Y."/>
            <person name="Li J."/>
            <person name="Yi K."/>
            <person name="Feng H."/>
            <person name="Zhu P."/>
            <person name="Li B."/>
            <person name="Liu Q."/>
            <person name="Fairley S."/>
            <person name="Magor K.E."/>
            <person name="Du Z."/>
            <person name="Hu X."/>
            <person name="Goodman L."/>
            <person name="Tafer H."/>
            <person name="Vignal A."/>
            <person name="Lee T."/>
            <person name="Kim K.W."/>
            <person name="Sheng Z."/>
            <person name="An Y."/>
            <person name="Searle S."/>
            <person name="Herrero J."/>
            <person name="Groenen M.A."/>
            <person name="Crooijmans R.P."/>
            <person name="Faraut T."/>
            <person name="Cai Q."/>
            <person name="Webster R.G."/>
            <person name="Aldridge J.R."/>
            <person name="Warren W.C."/>
            <person name="Bartschat S."/>
            <person name="Kehr S."/>
            <person name="Marz M."/>
            <person name="Stadler P.F."/>
            <person name="Smith J."/>
            <person name="Kraus R.H."/>
            <person name="Zhao Y."/>
            <person name="Ren L."/>
            <person name="Fei J."/>
            <person name="Morisson M."/>
            <person name="Kaiser P."/>
            <person name="Griffin D.K."/>
            <person name="Rao M."/>
            <person name="Pitel F."/>
            <person name="Wang J."/>
            <person name="Li N."/>
        </authorList>
    </citation>
    <scope>NUCLEOTIDE SEQUENCE [LARGE SCALE GENOMIC DNA]</scope>
</reference>
<dbReference type="AlphaFoldDB" id="R0LTW3"/>
<accession>R0LTW3</accession>
<dbReference type="EMBL" id="KB742711">
    <property type="protein sequence ID" value="EOB05210.1"/>
    <property type="molecule type" value="Genomic_DNA"/>
</dbReference>
<sequence>MAEDKPDSSRSIMVKAETSEGLAVEYECYGEGIPAKNYSGSNTIRILSDLSEKLAVNESVTVEHVFGDCPEKAPSNRAQRMQSNAMTLPLLHDPTHQAQLTNRGDAVADI</sequence>
<evidence type="ECO:0000313" key="2">
    <source>
        <dbReference type="Proteomes" id="UP000296049"/>
    </source>
</evidence>
<proteinExistence type="predicted"/>
<organism evidence="1 2">
    <name type="scientific">Anas platyrhynchos</name>
    <name type="common">Mallard</name>
    <name type="synonym">Anas boschas</name>
    <dbReference type="NCBI Taxonomy" id="8839"/>
    <lineage>
        <taxon>Eukaryota</taxon>
        <taxon>Metazoa</taxon>
        <taxon>Chordata</taxon>
        <taxon>Craniata</taxon>
        <taxon>Vertebrata</taxon>
        <taxon>Euteleostomi</taxon>
        <taxon>Archelosauria</taxon>
        <taxon>Archosauria</taxon>
        <taxon>Dinosauria</taxon>
        <taxon>Saurischia</taxon>
        <taxon>Theropoda</taxon>
        <taxon>Coelurosauria</taxon>
        <taxon>Aves</taxon>
        <taxon>Neognathae</taxon>
        <taxon>Galloanserae</taxon>
        <taxon>Anseriformes</taxon>
        <taxon>Anatidae</taxon>
        <taxon>Anatinae</taxon>
        <taxon>Anas</taxon>
    </lineage>
</organism>
<keyword evidence="2" id="KW-1185">Reference proteome</keyword>
<protein>
    <submittedName>
        <fullName evidence="1">Uncharacterized protein</fullName>
    </submittedName>
</protein>
<evidence type="ECO:0000313" key="1">
    <source>
        <dbReference type="EMBL" id="EOB05210.1"/>
    </source>
</evidence>
<name>R0LTW3_ANAPL</name>